<evidence type="ECO:0000313" key="2">
    <source>
        <dbReference type="Proteomes" id="UP000199603"/>
    </source>
</evidence>
<name>A0A1G6SZQ1_9GAMM</name>
<proteinExistence type="predicted"/>
<dbReference type="AlphaFoldDB" id="A0A1G6SZQ1"/>
<sequence length="269" mass="29775">MHQDWPASCAMVKDAMRDLVMRFVTPISMSLEHGHGVSWATGNYLEVSGSRILLTNQHVVDDVPTGGVLAHLPGPTDDYVAVTQPWCRRSYPVDAACAPTLYPQSTGMKEAVPFELIDGQMLAEQDELLFWIGFPGYSANRHDVPTEGRLRMTRFGGPLETRGLPMLSQVIRGWNGEGEDLFNPDLHVAVHYPSEAQRTANGELTALPHAKGMSGSLLWDTKYLSRMRRSETWSPGDARVCGLVWGALDRPEVVLATKIEHVRTALGWP</sequence>
<reference evidence="1 2" key="1">
    <citation type="submission" date="2016-10" db="EMBL/GenBank/DDBJ databases">
        <authorList>
            <person name="de Groot N.N."/>
        </authorList>
    </citation>
    <scope>NUCLEOTIDE SEQUENCE [LARGE SCALE GENOMIC DNA]</scope>
    <source>
        <strain evidence="1 2">DSM 16957</strain>
    </source>
</reference>
<keyword evidence="2" id="KW-1185">Reference proteome</keyword>
<evidence type="ECO:0000313" key="1">
    <source>
        <dbReference type="EMBL" id="SDD22229.1"/>
    </source>
</evidence>
<organism evidence="1 2">
    <name type="scientific">Aquimonas voraii</name>
    <dbReference type="NCBI Taxonomy" id="265719"/>
    <lineage>
        <taxon>Bacteria</taxon>
        <taxon>Pseudomonadati</taxon>
        <taxon>Pseudomonadota</taxon>
        <taxon>Gammaproteobacteria</taxon>
        <taxon>Lysobacterales</taxon>
        <taxon>Lysobacteraceae</taxon>
        <taxon>Aquimonas</taxon>
    </lineage>
</organism>
<dbReference type="Proteomes" id="UP000199603">
    <property type="component" value="Unassembled WGS sequence"/>
</dbReference>
<accession>A0A1G6SZQ1</accession>
<dbReference type="STRING" id="265719.SAMN04488509_101793"/>
<gene>
    <name evidence="1" type="ORF">SAMN04488509_101793</name>
</gene>
<protein>
    <recommendedName>
        <fullName evidence="3">Trypsin-like peptidase domain-containing protein</fullName>
    </recommendedName>
</protein>
<dbReference type="EMBL" id="FNAG01000001">
    <property type="protein sequence ID" value="SDD22229.1"/>
    <property type="molecule type" value="Genomic_DNA"/>
</dbReference>
<evidence type="ECO:0008006" key="3">
    <source>
        <dbReference type="Google" id="ProtNLM"/>
    </source>
</evidence>